<feature type="region of interest" description="Disordered" evidence="16">
    <location>
        <begin position="291"/>
        <end position="363"/>
    </location>
</feature>
<evidence type="ECO:0000256" key="14">
    <source>
        <dbReference type="ARBA" id="ARBA00023242"/>
    </source>
</evidence>
<evidence type="ECO:0000256" key="15">
    <source>
        <dbReference type="RuleBase" id="RU368018"/>
    </source>
</evidence>
<keyword evidence="6 15" id="KW-0808">Transferase</keyword>
<feature type="compositionally biased region" description="Acidic residues" evidence="16">
    <location>
        <begin position="308"/>
        <end position="321"/>
    </location>
</feature>
<dbReference type="AlphaFoldDB" id="A0A2J6QHL1"/>
<dbReference type="InterPro" id="IPR011513">
    <property type="entry name" value="Nse1"/>
</dbReference>
<keyword evidence="12 15" id="KW-0233">DNA recombination</keyword>
<dbReference type="Proteomes" id="UP000235672">
    <property type="component" value="Unassembled WGS sequence"/>
</dbReference>
<evidence type="ECO:0000256" key="11">
    <source>
        <dbReference type="ARBA" id="ARBA00022833"/>
    </source>
</evidence>
<dbReference type="Pfam" id="PF07574">
    <property type="entry name" value="SMC_Nse1"/>
    <property type="match status" value="1"/>
</dbReference>
<evidence type="ECO:0000256" key="5">
    <source>
        <dbReference type="ARBA" id="ARBA00019422"/>
    </source>
</evidence>
<reference evidence="18 19" key="1">
    <citation type="submission" date="2016-05" db="EMBL/GenBank/DDBJ databases">
        <title>A degradative enzymes factory behind the ericoid mycorrhizal symbiosis.</title>
        <authorList>
            <consortium name="DOE Joint Genome Institute"/>
            <person name="Martino E."/>
            <person name="Morin E."/>
            <person name="Grelet G."/>
            <person name="Kuo A."/>
            <person name="Kohler A."/>
            <person name="Daghino S."/>
            <person name="Barry K."/>
            <person name="Choi C."/>
            <person name="Cichocki N."/>
            <person name="Clum A."/>
            <person name="Copeland A."/>
            <person name="Hainaut M."/>
            <person name="Haridas S."/>
            <person name="Labutti K."/>
            <person name="Lindquist E."/>
            <person name="Lipzen A."/>
            <person name="Khouja H.-R."/>
            <person name="Murat C."/>
            <person name="Ohm R."/>
            <person name="Olson A."/>
            <person name="Spatafora J."/>
            <person name="Veneault-Fourrey C."/>
            <person name="Henrissat B."/>
            <person name="Grigoriev I."/>
            <person name="Martin F."/>
            <person name="Perotto S."/>
        </authorList>
    </citation>
    <scope>NUCLEOTIDE SEQUENCE [LARGE SCALE GENOMIC DNA]</scope>
    <source>
        <strain evidence="18 19">UAMH 7357</strain>
    </source>
</reference>
<evidence type="ECO:0000256" key="6">
    <source>
        <dbReference type="ARBA" id="ARBA00022679"/>
    </source>
</evidence>
<feature type="compositionally biased region" description="Polar residues" evidence="16">
    <location>
        <begin position="160"/>
        <end position="171"/>
    </location>
</feature>
<comment type="catalytic activity">
    <reaction evidence="1 15">
        <text>S-ubiquitinyl-[E2 ubiquitin-conjugating enzyme]-L-cysteine + [acceptor protein]-L-lysine = [E2 ubiquitin-conjugating enzyme]-L-cysteine + N(6)-ubiquitinyl-[acceptor protein]-L-lysine.</text>
        <dbReference type="EC" id="2.3.2.27"/>
    </reaction>
</comment>
<gene>
    <name evidence="18" type="ORF">NA56DRAFT_592685</name>
</gene>
<dbReference type="Pfam" id="PF08746">
    <property type="entry name" value="zf-RING-like"/>
    <property type="match status" value="1"/>
</dbReference>
<dbReference type="Gene3D" id="3.90.1150.220">
    <property type="match status" value="1"/>
</dbReference>
<keyword evidence="10 15" id="KW-0833">Ubl conjugation pathway</keyword>
<evidence type="ECO:0000256" key="2">
    <source>
        <dbReference type="ARBA" id="ARBA00004123"/>
    </source>
</evidence>
<dbReference type="GO" id="GO:0000724">
    <property type="term" value="P:double-strand break repair via homologous recombination"/>
    <property type="evidence" value="ECO:0007669"/>
    <property type="project" value="TreeGrafter"/>
</dbReference>
<name>A0A2J6QHL1_9HELO</name>
<evidence type="ECO:0000313" key="18">
    <source>
        <dbReference type="EMBL" id="PMD25755.1"/>
    </source>
</evidence>
<evidence type="ECO:0000313" key="19">
    <source>
        <dbReference type="Proteomes" id="UP000235672"/>
    </source>
</evidence>
<comment type="function">
    <text evidence="15">Acts in a DNA repair pathway for removal of UV-induced DNA damage that is distinct from classical nucleotide excision repair and in repair of ionizing radiation damage. Functions in homologous recombination repair of DNA double strand breaks and in recovery of stalled replication forks.</text>
</comment>
<evidence type="ECO:0000256" key="1">
    <source>
        <dbReference type="ARBA" id="ARBA00000900"/>
    </source>
</evidence>
<dbReference type="Gene3D" id="1.10.10.10">
    <property type="entry name" value="Winged helix-like DNA-binding domain superfamily/Winged helix DNA-binding domain"/>
    <property type="match status" value="1"/>
</dbReference>
<evidence type="ECO:0000256" key="13">
    <source>
        <dbReference type="ARBA" id="ARBA00023204"/>
    </source>
</evidence>
<keyword evidence="11 15" id="KW-0862">Zinc</keyword>
<dbReference type="InterPro" id="IPR014857">
    <property type="entry name" value="Nse1_RING_C4HC3-type"/>
</dbReference>
<evidence type="ECO:0000256" key="4">
    <source>
        <dbReference type="ARBA" id="ARBA00012483"/>
    </source>
</evidence>
<sequence length="363" mass="41193">MSEAGDIPPHYDDGNRAFLQSFLARGTMRFEDGQKVLAAIFTVQEGKETEPKDVTQADFDSYISAAADAISPYDYEIRSTQHQITKERIYALVNSVSDPLTQLATTRTPDEISYIKRLLDAMFETYNTKRREVMAVSSMQAMETKVRKGGNRQSEGGEPTQATQSSDRGLTQSEAEKLLSNLVKETWFERSAEGYYTLSPRALLELRSWLVEAYNDSDEPESWQRIKFCEACKEIVTIGQRCMDRECNVRLHNICTAAFWNSRPGKQCPKCKSAWTGKAYVGEKAITSTEEYLRGKRRSGGKRKNDAVEEDEDEEMGEEVENNSRRKGRRRLVQEESSQEAEDTPVEDDGEGEGEAQEDDEDE</sequence>
<dbReference type="InterPro" id="IPR013083">
    <property type="entry name" value="Znf_RING/FYVE/PHD"/>
</dbReference>
<dbReference type="CDD" id="cd16493">
    <property type="entry name" value="RING-CH-C4HC3_NSE1"/>
    <property type="match status" value="1"/>
</dbReference>
<feature type="compositionally biased region" description="Acidic residues" evidence="16">
    <location>
        <begin position="337"/>
        <end position="363"/>
    </location>
</feature>
<keyword evidence="13 15" id="KW-0234">DNA repair</keyword>
<dbReference type="InterPro" id="IPR036388">
    <property type="entry name" value="WH-like_DNA-bd_sf"/>
</dbReference>
<evidence type="ECO:0000256" key="12">
    <source>
        <dbReference type="ARBA" id="ARBA00023172"/>
    </source>
</evidence>
<dbReference type="GO" id="GO:0030915">
    <property type="term" value="C:Smc5-Smc6 complex"/>
    <property type="evidence" value="ECO:0007669"/>
    <property type="project" value="UniProtKB-UniRule"/>
</dbReference>
<evidence type="ECO:0000256" key="8">
    <source>
        <dbReference type="ARBA" id="ARBA00022763"/>
    </source>
</evidence>
<evidence type="ECO:0000259" key="17">
    <source>
        <dbReference type="Pfam" id="PF08746"/>
    </source>
</evidence>
<comment type="subunit">
    <text evidence="15">Component of the Smc5-Smc6 complex.</text>
</comment>
<evidence type="ECO:0000256" key="7">
    <source>
        <dbReference type="ARBA" id="ARBA00022723"/>
    </source>
</evidence>
<keyword evidence="19" id="KW-1185">Reference proteome</keyword>
<dbReference type="EMBL" id="KZ613469">
    <property type="protein sequence ID" value="PMD25755.1"/>
    <property type="molecule type" value="Genomic_DNA"/>
</dbReference>
<dbReference type="Gene3D" id="3.30.40.10">
    <property type="entry name" value="Zinc/RING finger domain, C3HC4 (zinc finger)"/>
    <property type="match status" value="1"/>
</dbReference>
<comment type="similarity">
    <text evidence="3 15">Belongs to the NSE1 family.</text>
</comment>
<feature type="domain" description="Non-structural maintenance of chromosomes element 1 RING C4HC3-type" evidence="17">
    <location>
        <begin position="229"/>
        <end position="271"/>
    </location>
</feature>
<organism evidence="18 19">
    <name type="scientific">Hyaloscypha hepaticicola</name>
    <dbReference type="NCBI Taxonomy" id="2082293"/>
    <lineage>
        <taxon>Eukaryota</taxon>
        <taxon>Fungi</taxon>
        <taxon>Dikarya</taxon>
        <taxon>Ascomycota</taxon>
        <taxon>Pezizomycotina</taxon>
        <taxon>Leotiomycetes</taxon>
        <taxon>Helotiales</taxon>
        <taxon>Hyaloscyphaceae</taxon>
        <taxon>Hyaloscypha</taxon>
    </lineage>
</organism>
<protein>
    <recommendedName>
        <fullName evidence="5 15">Non-structural maintenance of chromosomes element 1 homolog</fullName>
        <ecNumber evidence="4 15">2.3.2.27</ecNumber>
    </recommendedName>
</protein>
<proteinExistence type="inferred from homology"/>
<keyword evidence="14 15" id="KW-0539">Nucleus</keyword>
<accession>A0A2J6QHL1</accession>
<dbReference type="GO" id="GO:0005634">
    <property type="term" value="C:nucleus"/>
    <property type="evidence" value="ECO:0007669"/>
    <property type="project" value="UniProtKB-SubCell"/>
</dbReference>
<dbReference type="EC" id="2.3.2.27" evidence="4 15"/>
<dbReference type="PANTHER" id="PTHR20973">
    <property type="entry name" value="NON-SMC ELEMENT 1-RELATED"/>
    <property type="match status" value="1"/>
</dbReference>
<comment type="subcellular location">
    <subcellularLocation>
        <location evidence="2 15">Nucleus</location>
    </subcellularLocation>
</comment>
<dbReference type="OrthoDB" id="185455at2759"/>
<feature type="region of interest" description="Disordered" evidence="16">
    <location>
        <begin position="142"/>
        <end position="171"/>
    </location>
</feature>
<dbReference type="GO" id="GO:0008270">
    <property type="term" value="F:zinc ion binding"/>
    <property type="evidence" value="ECO:0007669"/>
    <property type="project" value="UniProtKB-KW"/>
</dbReference>
<dbReference type="STRING" id="1745343.A0A2J6QHL1"/>
<evidence type="ECO:0000256" key="9">
    <source>
        <dbReference type="ARBA" id="ARBA00022771"/>
    </source>
</evidence>
<dbReference type="GO" id="GO:0061630">
    <property type="term" value="F:ubiquitin protein ligase activity"/>
    <property type="evidence" value="ECO:0007669"/>
    <property type="project" value="UniProtKB-EC"/>
</dbReference>
<keyword evidence="8 15" id="KW-0227">DNA damage</keyword>
<evidence type="ECO:0000256" key="10">
    <source>
        <dbReference type="ARBA" id="ARBA00022786"/>
    </source>
</evidence>
<evidence type="ECO:0000256" key="3">
    <source>
        <dbReference type="ARBA" id="ARBA00010258"/>
    </source>
</evidence>
<evidence type="ECO:0000256" key="16">
    <source>
        <dbReference type="SAM" id="MobiDB-lite"/>
    </source>
</evidence>
<dbReference type="PANTHER" id="PTHR20973:SF0">
    <property type="entry name" value="NON-STRUCTURAL MAINTENANCE OF CHROMOSOMES ELEMENT 1 HOMOLOG"/>
    <property type="match status" value="1"/>
</dbReference>
<keyword evidence="9 15" id="KW-0863">Zinc-finger</keyword>
<keyword evidence="7 15" id="KW-0479">Metal-binding</keyword>